<comment type="caution">
    <text evidence="18">The sequence shown here is derived from an EMBL/GenBank/DDBJ whole genome shotgun (WGS) entry which is preliminary data.</text>
</comment>
<keyword evidence="10" id="KW-0157">Chromophore</keyword>
<dbReference type="InterPro" id="IPR011009">
    <property type="entry name" value="Kinase-like_dom_sf"/>
</dbReference>
<evidence type="ECO:0000256" key="4">
    <source>
        <dbReference type="ARBA" id="ARBA00022543"/>
    </source>
</evidence>
<dbReference type="InterPro" id="IPR001245">
    <property type="entry name" value="Ser-Thr/Tyr_kinase_cat_dom"/>
</dbReference>
<evidence type="ECO:0000313" key="18">
    <source>
        <dbReference type="EMBL" id="KAJ8449300.1"/>
    </source>
</evidence>
<dbReference type="CDD" id="cd13999">
    <property type="entry name" value="STKc_MAP3K-like"/>
    <property type="match status" value="1"/>
</dbReference>
<evidence type="ECO:0000256" key="12">
    <source>
        <dbReference type="ARBA" id="ARBA00023170"/>
    </source>
</evidence>
<accession>A0A9Q1KT09</accession>
<feature type="domain" description="PAS" evidence="17">
    <location>
        <begin position="67"/>
        <end position="138"/>
    </location>
</feature>
<keyword evidence="8" id="KW-0418">Kinase</keyword>
<keyword evidence="7" id="KW-0547">Nucleotide-binding</keyword>
<keyword evidence="11" id="KW-0472">Membrane</keyword>
<dbReference type="GO" id="GO:0009881">
    <property type="term" value="F:photoreceptor activity"/>
    <property type="evidence" value="ECO:0007669"/>
    <property type="project" value="UniProtKB-KW"/>
</dbReference>
<dbReference type="SMART" id="SM00220">
    <property type="entry name" value="S_TKc"/>
    <property type="match status" value="1"/>
</dbReference>
<comment type="catalytic activity">
    <reaction evidence="14">
        <text>L-seryl-[protein] + ATP = O-phospho-L-seryl-[protein] + ADP + H(+)</text>
        <dbReference type="Rhea" id="RHEA:17989"/>
        <dbReference type="Rhea" id="RHEA-COMP:9863"/>
        <dbReference type="Rhea" id="RHEA-COMP:11604"/>
        <dbReference type="ChEBI" id="CHEBI:15378"/>
        <dbReference type="ChEBI" id="CHEBI:29999"/>
        <dbReference type="ChEBI" id="CHEBI:30616"/>
        <dbReference type="ChEBI" id="CHEBI:83421"/>
        <dbReference type="ChEBI" id="CHEBI:456216"/>
        <dbReference type="EC" id="2.7.11.1"/>
    </reaction>
</comment>
<dbReference type="EMBL" id="JAKOGI010000022">
    <property type="protein sequence ID" value="KAJ8449300.1"/>
    <property type="molecule type" value="Genomic_DNA"/>
</dbReference>
<feature type="compositionally biased region" description="Low complexity" evidence="15">
    <location>
        <begin position="421"/>
        <end position="436"/>
    </location>
</feature>
<dbReference type="SUPFAM" id="SSF56112">
    <property type="entry name" value="Protein kinase-like (PK-like)"/>
    <property type="match status" value="1"/>
</dbReference>
<dbReference type="Pfam" id="PF00989">
    <property type="entry name" value="PAS"/>
    <property type="match status" value="1"/>
</dbReference>
<keyword evidence="6" id="KW-0808">Transferase</keyword>
<evidence type="ECO:0000259" key="16">
    <source>
        <dbReference type="PROSITE" id="PS50011"/>
    </source>
</evidence>
<protein>
    <recommendedName>
        <fullName evidence="2">non-specific serine/threonine protein kinase</fullName>
        <ecNumber evidence="2">2.7.11.1</ecNumber>
    </recommendedName>
</protein>
<dbReference type="GO" id="GO:0004674">
    <property type="term" value="F:protein serine/threonine kinase activity"/>
    <property type="evidence" value="ECO:0007669"/>
    <property type="project" value="UniProtKB-KW"/>
</dbReference>
<dbReference type="Gene3D" id="1.10.510.10">
    <property type="entry name" value="Transferase(Phosphotransferase) domain 1"/>
    <property type="match status" value="1"/>
</dbReference>
<dbReference type="InterPro" id="IPR013767">
    <property type="entry name" value="PAS_fold"/>
</dbReference>
<dbReference type="GO" id="GO:0016020">
    <property type="term" value="C:membrane"/>
    <property type="evidence" value="ECO:0007669"/>
    <property type="project" value="UniProtKB-SubCell"/>
</dbReference>
<dbReference type="InterPro" id="IPR008271">
    <property type="entry name" value="Ser/Thr_kinase_AS"/>
</dbReference>
<feature type="compositionally biased region" description="Polar residues" evidence="15">
    <location>
        <begin position="316"/>
        <end position="327"/>
    </location>
</feature>
<evidence type="ECO:0000256" key="6">
    <source>
        <dbReference type="ARBA" id="ARBA00022679"/>
    </source>
</evidence>
<evidence type="ECO:0000256" key="15">
    <source>
        <dbReference type="SAM" id="MobiDB-lite"/>
    </source>
</evidence>
<keyword evidence="4" id="KW-0600">Photoreceptor protein</keyword>
<feature type="region of interest" description="Disordered" evidence="15">
    <location>
        <begin position="390"/>
        <end position="440"/>
    </location>
</feature>
<feature type="region of interest" description="Disordered" evidence="15">
    <location>
        <begin position="222"/>
        <end position="249"/>
    </location>
</feature>
<dbReference type="InterPro" id="IPR035965">
    <property type="entry name" value="PAS-like_dom_sf"/>
</dbReference>
<keyword evidence="12" id="KW-0675">Receptor</keyword>
<reference evidence="18" key="1">
    <citation type="submission" date="2022-04" db="EMBL/GenBank/DDBJ databases">
        <title>Carnegiea gigantea Genome sequencing and assembly v2.</title>
        <authorList>
            <person name="Copetti D."/>
            <person name="Sanderson M.J."/>
            <person name="Burquez A."/>
            <person name="Wojciechowski M.F."/>
        </authorList>
    </citation>
    <scope>NUCLEOTIDE SEQUENCE</scope>
    <source>
        <strain evidence="18">SGP5-SGP5p</strain>
        <tissue evidence="18">Aerial part</tissue>
    </source>
</reference>
<evidence type="ECO:0000313" key="19">
    <source>
        <dbReference type="Proteomes" id="UP001153076"/>
    </source>
</evidence>
<evidence type="ECO:0000256" key="10">
    <source>
        <dbReference type="ARBA" id="ARBA00022991"/>
    </source>
</evidence>
<evidence type="ECO:0000256" key="5">
    <source>
        <dbReference type="ARBA" id="ARBA00022606"/>
    </source>
</evidence>
<evidence type="ECO:0000256" key="11">
    <source>
        <dbReference type="ARBA" id="ARBA00023136"/>
    </source>
</evidence>
<feature type="compositionally biased region" description="Basic and acidic residues" evidence="15">
    <location>
        <begin position="392"/>
        <end position="411"/>
    </location>
</feature>
<dbReference type="PRINTS" id="PR00109">
    <property type="entry name" value="TYRKINASE"/>
</dbReference>
<dbReference type="Gene3D" id="3.30.450.20">
    <property type="entry name" value="PAS domain"/>
    <property type="match status" value="1"/>
</dbReference>
<organism evidence="18 19">
    <name type="scientific">Carnegiea gigantea</name>
    <dbReference type="NCBI Taxonomy" id="171969"/>
    <lineage>
        <taxon>Eukaryota</taxon>
        <taxon>Viridiplantae</taxon>
        <taxon>Streptophyta</taxon>
        <taxon>Embryophyta</taxon>
        <taxon>Tracheophyta</taxon>
        <taxon>Spermatophyta</taxon>
        <taxon>Magnoliopsida</taxon>
        <taxon>eudicotyledons</taxon>
        <taxon>Gunneridae</taxon>
        <taxon>Pentapetalae</taxon>
        <taxon>Caryophyllales</taxon>
        <taxon>Cactineae</taxon>
        <taxon>Cactaceae</taxon>
        <taxon>Cactoideae</taxon>
        <taxon>Echinocereeae</taxon>
        <taxon>Carnegiea</taxon>
    </lineage>
</organism>
<evidence type="ECO:0000256" key="2">
    <source>
        <dbReference type="ARBA" id="ARBA00012513"/>
    </source>
</evidence>
<keyword evidence="19" id="KW-1185">Reference proteome</keyword>
<dbReference type="SUPFAM" id="SSF55785">
    <property type="entry name" value="PYP-like sensor domain (PAS domain)"/>
    <property type="match status" value="1"/>
</dbReference>
<dbReference type="CDD" id="cd00130">
    <property type="entry name" value="PAS"/>
    <property type="match status" value="1"/>
</dbReference>
<dbReference type="Pfam" id="PF07714">
    <property type="entry name" value="PK_Tyr_Ser-Thr"/>
    <property type="match status" value="1"/>
</dbReference>
<keyword evidence="9" id="KW-0067">ATP-binding</keyword>
<dbReference type="EC" id="2.7.11.1" evidence="2"/>
<keyword evidence="3" id="KW-0723">Serine/threonine-protein kinase</keyword>
<evidence type="ECO:0000256" key="14">
    <source>
        <dbReference type="ARBA" id="ARBA00048679"/>
    </source>
</evidence>
<dbReference type="InterPro" id="IPR051681">
    <property type="entry name" value="Ser/Thr_Kinases-Pseudokinases"/>
</dbReference>
<feature type="region of interest" description="Disordered" evidence="15">
    <location>
        <begin position="311"/>
        <end position="339"/>
    </location>
</feature>
<feature type="domain" description="Protein kinase" evidence="16">
    <location>
        <begin position="454"/>
        <end position="740"/>
    </location>
</feature>
<dbReference type="SMART" id="SM00091">
    <property type="entry name" value="PAS"/>
    <property type="match status" value="1"/>
</dbReference>
<dbReference type="PANTHER" id="PTHR44329:SF47">
    <property type="entry name" value="SERINE_THREONINE-PROTEIN KINASE ROCO5-RELATED"/>
    <property type="match status" value="1"/>
</dbReference>
<keyword evidence="5" id="KW-0716">Sensory transduction</keyword>
<name>A0A9Q1KT09_9CARY</name>
<dbReference type="PROSITE" id="PS00108">
    <property type="entry name" value="PROTEIN_KINASE_ST"/>
    <property type="match status" value="1"/>
</dbReference>
<dbReference type="InterPro" id="IPR000719">
    <property type="entry name" value="Prot_kinase_dom"/>
</dbReference>
<evidence type="ECO:0000256" key="3">
    <source>
        <dbReference type="ARBA" id="ARBA00022527"/>
    </source>
</evidence>
<dbReference type="AlphaFoldDB" id="A0A9Q1KT09"/>
<dbReference type="OrthoDB" id="339325at2759"/>
<evidence type="ECO:0000256" key="9">
    <source>
        <dbReference type="ARBA" id="ARBA00022840"/>
    </source>
</evidence>
<dbReference type="GO" id="GO:0006355">
    <property type="term" value="P:regulation of DNA-templated transcription"/>
    <property type="evidence" value="ECO:0007669"/>
    <property type="project" value="InterPro"/>
</dbReference>
<dbReference type="Proteomes" id="UP001153076">
    <property type="component" value="Unassembled WGS sequence"/>
</dbReference>
<dbReference type="FunFam" id="1.10.510.10:FF:000476">
    <property type="entry name" value="PAS domain-containing protein tyrosine kinase family protein"/>
    <property type="match status" value="1"/>
</dbReference>
<comment type="catalytic activity">
    <reaction evidence="13">
        <text>L-threonyl-[protein] + ATP = O-phospho-L-threonyl-[protein] + ADP + H(+)</text>
        <dbReference type="Rhea" id="RHEA:46608"/>
        <dbReference type="Rhea" id="RHEA-COMP:11060"/>
        <dbReference type="Rhea" id="RHEA-COMP:11605"/>
        <dbReference type="ChEBI" id="CHEBI:15378"/>
        <dbReference type="ChEBI" id="CHEBI:30013"/>
        <dbReference type="ChEBI" id="CHEBI:30616"/>
        <dbReference type="ChEBI" id="CHEBI:61977"/>
        <dbReference type="ChEBI" id="CHEBI:456216"/>
        <dbReference type="EC" id="2.7.11.1"/>
    </reaction>
</comment>
<dbReference type="Gene3D" id="3.30.200.20">
    <property type="entry name" value="Phosphorylase Kinase, domain 1"/>
    <property type="match status" value="1"/>
</dbReference>
<dbReference type="InterPro" id="IPR000014">
    <property type="entry name" value="PAS"/>
</dbReference>
<dbReference type="PROSITE" id="PS50011">
    <property type="entry name" value="PROTEIN_KINASE_DOM"/>
    <property type="match status" value="1"/>
</dbReference>
<sequence length="757" mass="83704">MGSDESNPGLLQVLVDRCSELEASQASLRAQLVQLAAEEEQSREREKVNEELTSYSGGLTFPGNFRGRSPYGHVLQSMGHAVYVTRAPSGEIIFWNHSAERLYGWKDYEVIGRCFWDFLIEEEYVTAINKIMEKLRFGQFPFKKRSGEIFTAIVTKSPMYEDGQLVGVITVASDAAVFNNVNSNQPREPGFNMKRIQWQPRPQIASVPQMASSISDLASKVLSRRRGDDVSGDGEGSVSDAEESRPARQGIDVAKNISEGCNCHKEESVIAQPAKIAAKLLAKLQIKSSGNNGEASDGNFMQNSFMQKAKHEPCCSQGSTETTSHNPAANVRGSSFPGKRTYAHVNENITSNGNALEKASSSESFSKECHECFKEPKLQTSLPTLGLQVSDKGTESELENPKAGEVEDAAERQGGARNHAGSGESHGSSPGSSSSKGEYDLNSMVDPDIRWEDLQLAEEIGQGSYAVVYRGIWKGSVGCCSQSLLWEGLQRGDSPGLQKRGKFRNDIYGLCSAFANRNKFIISQCVIPQIDIMRRLRHPNVLLFMGACYSQERLAIVTEYLPRGSLFKILHRSNQMLDIRKRLKMALDVAKGMNYLHRRHPPIVHRDLKSSNLLVDKNWTVKVGDFGLSKLKNATFLTAKSGGGTPQWMAPEVLRNDPSNEKSDVFSFGVILWELMTVKIPWASLNSLQVVGVVGFMDRRLEIPEDLDPRISSIISDCWQSNPGARPSFQDIIQRMNGILHSVPATIPTPVRRNPPS</sequence>
<dbReference type="NCBIfam" id="TIGR00229">
    <property type="entry name" value="sensory_box"/>
    <property type="match status" value="1"/>
</dbReference>
<dbReference type="PROSITE" id="PS50112">
    <property type="entry name" value="PAS"/>
    <property type="match status" value="1"/>
</dbReference>
<dbReference type="GO" id="GO:0005524">
    <property type="term" value="F:ATP binding"/>
    <property type="evidence" value="ECO:0007669"/>
    <property type="project" value="UniProtKB-KW"/>
</dbReference>
<evidence type="ECO:0000256" key="8">
    <source>
        <dbReference type="ARBA" id="ARBA00022777"/>
    </source>
</evidence>
<dbReference type="PANTHER" id="PTHR44329">
    <property type="entry name" value="SERINE/THREONINE-PROTEIN KINASE TNNI3K-RELATED"/>
    <property type="match status" value="1"/>
</dbReference>
<evidence type="ECO:0000256" key="13">
    <source>
        <dbReference type="ARBA" id="ARBA00047899"/>
    </source>
</evidence>
<comment type="subcellular location">
    <subcellularLocation>
        <location evidence="1">Membrane</location>
    </subcellularLocation>
</comment>
<proteinExistence type="predicted"/>
<evidence type="ECO:0000256" key="1">
    <source>
        <dbReference type="ARBA" id="ARBA00004370"/>
    </source>
</evidence>
<gene>
    <name evidence="18" type="ORF">Cgig2_002432</name>
</gene>
<evidence type="ECO:0000256" key="7">
    <source>
        <dbReference type="ARBA" id="ARBA00022741"/>
    </source>
</evidence>
<evidence type="ECO:0000259" key="17">
    <source>
        <dbReference type="PROSITE" id="PS50112"/>
    </source>
</evidence>